<dbReference type="InterPro" id="IPR006336">
    <property type="entry name" value="GCS2"/>
</dbReference>
<dbReference type="Gene3D" id="3.30.590.20">
    <property type="match status" value="1"/>
</dbReference>
<evidence type="ECO:0000313" key="2">
    <source>
        <dbReference type="EMBL" id="RKT54558.1"/>
    </source>
</evidence>
<dbReference type="Proteomes" id="UP000282084">
    <property type="component" value="Unassembled WGS sequence"/>
</dbReference>
<dbReference type="AlphaFoldDB" id="A0A495W433"/>
<evidence type="ECO:0000256" key="1">
    <source>
        <dbReference type="ARBA" id="ARBA00048819"/>
    </source>
</evidence>
<dbReference type="Pfam" id="PF04107">
    <property type="entry name" value="GCS2"/>
    <property type="match status" value="1"/>
</dbReference>
<dbReference type="OrthoDB" id="3517562at2"/>
<dbReference type="SUPFAM" id="SSF55931">
    <property type="entry name" value="Glutamine synthetase/guanido kinase"/>
    <property type="match status" value="1"/>
</dbReference>
<sequence>MNAPQPGREVAAPPVAALPAATFGGELEALVVDATGALAPMSPELRREAAARIAGETRLRGDLDLHGESAEVGWDLVRSTPELNLGVHDAVTGVVRWAHRSVAQLNHVLHDAGLGLLATAFHPRATEEDSYRHVTDKPLYRLFRGTSQGPAATVTEGERAMLAAAWPVDPHRGRGFDHTAPVPTAGVHVWNRTEPDTAGSHLALVAALGWLVNLVTANGPLRRGRLAARDTRLSAVERMLAPSRFPRDVLLAGPPPHRPRGLADYLRWVLSFRPLAVAEPDEAGTAWQRPLAVIPPDDAPATWSTLDFLELDRCRVVGPDGEPRWVRPRFAHLCNGGDWFYWPSTGGRLRVLAPRPEEVGARDFAEAVRAGDDAALADLLTRAGAAGCDAGALCIEGRAAATVLPCPLWGEHGDRFTAVPFVLQTAVLRAHHEIWEVLDRTGLSWRELTVDLPARTNRIGGFGARIGPVAVRDLAREVWRVAARALTAAELALVGDTVDVVLERAKAPAELQLDFLADRTRRGDPAPDAVDALLEVLRVPLTP</sequence>
<comment type="caution">
    <text evidence="2">The sequence shown here is derived from an EMBL/GenBank/DDBJ whole genome shotgun (WGS) entry which is preliminary data.</text>
</comment>
<dbReference type="GO" id="GO:0003824">
    <property type="term" value="F:catalytic activity"/>
    <property type="evidence" value="ECO:0007669"/>
    <property type="project" value="InterPro"/>
</dbReference>
<protein>
    <submittedName>
        <fullName evidence="2">Uncharacterized protein</fullName>
    </submittedName>
</protein>
<dbReference type="EMBL" id="RBXO01000001">
    <property type="protein sequence ID" value="RKT54558.1"/>
    <property type="molecule type" value="Genomic_DNA"/>
</dbReference>
<comment type="catalytic activity">
    <reaction evidence="1">
        <text>L-cysteine + L-glutamate + ATP = gamma-L-glutamyl-L-cysteine + ADP + phosphate + H(+)</text>
        <dbReference type="Rhea" id="RHEA:13285"/>
        <dbReference type="ChEBI" id="CHEBI:15378"/>
        <dbReference type="ChEBI" id="CHEBI:29985"/>
        <dbReference type="ChEBI" id="CHEBI:30616"/>
        <dbReference type="ChEBI" id="CHEBI:35235"/>
        <dbReference type="ChEBI" id="CHEBI:43474"/>
        <dbReference type="ChEBI" id="CHEBI:58173"/>
        <dbReference type="ChEBI" id="CHEBI:456216"/>
        <dbReference type="EC" id="6.3.2.2"/>
    </reaction>
</comment>
<gene>
    <name evidence="2" type="ORF">C8E97_3202</name>
</gene>
<keyword evidence="3" id="KW-1185">Reference proteome</keyword>
<proteinExistence type="predicted"/>
<name>A0A495W433_9PSEU</name>
<dbReference type="RefSeq" id="WP_121006276.1">
    <property type="nucleotide sequence ID" value="NZ_RBXO01000001.1"/>
</dbReference>
<organism evidence="2 3">
    <name type="scientific">Saccharothrix australiensis</name>
    <dbReference type="NCBI Taxonomy" id="2072"/>
    <lineage>
        <taxon>Bacteria</taxon>
        <taxon>Bacillati</taxon>
        <taxon>Actinomycetota</taxon>
        <taxon>Actinomycetes</taxon>
        <taxon>Pseudonocardiales</taxon>
        <taxon>Pseudonocardiaceae</taxon>
        <taxon>Saccharothrix</taxon>
    </lineage>
</organism>
<accession>A0A495W433</accession>
<dbReference type="InterPro" id="IPR014746">
    <property type="entry name" value="Gln_synth/guanido_kin_cat_dom"/>
</dbReference>
<evidence type="ECO:0000313" key="3">
    <source>
        <dbReference type="Proteomes" id="UP000282084"/>
    </source>
</evidence>
<reference evidence="2 3" key="1">
    <citation type="submission" date="2018-10" db="EMBL/GenBank/DDBJ databases">
        <title>Sequencing the genomes of 1000 actinobacteria strains.</title>
        <authorList>
            <person name="Klenk H.-P."/>
        </authorList>
    </citation>
    <scope>NUCLEOTIDE SEQUENCE [LARGE SCALE GENOMIC DNA]</scope>
    <source>
        <strain evidence="2 3">DSM 43800</strain>
    </source>
</reference>